<evidence type="ECO:0000256" key="2">
    <source>
        <dbReference type="ARBA" id="ARBA00022448"/>
    </source>
</evidence>
<evidence type="ECO:0000256" key="6">
    <source>
        <dbReference type="ARBA" id="ARBA00023065"/>
    </source>
</evidence>
<evidence type="ECO:0000256" key="9">
    <source>
        <dbReference type="RuleBase" id="RU368017"/>
    </source>
</evidence>
<name>A0A2G8JJN2_STIJA</name>
<comment type="subunit">
    <text evidence="9">F-type ATPases have 2 components, CF(1) - the catalytic core - and CF(0) - the membrane proton channel. CF(1) and CF(0) have multiple subunits.</text>
</comment>
<dbReference type="PANTHER" id="PTHR12733">
    <property type="entry name" value="MITOCHONDRIAL ATP SYNTHASE B CHAIN"/>
    <property type="match status" value="1"/>
</dbReference>
<evidence type="ECO:0000313" key="10">
    <source>
        <dbReference type="EMBL" id="PIK35930.1"/>
    </source>
</evidence>
<evidence type="ECO:0000256" key="4">
    <source>
        <dbReference type="ARBA" id="ARBA00022781"/>
    </source>
</evidence>
<reference evidence="10 11" key="1">
    <citation type="journal article" date="2017" name="PLoS Biol.">
        <title>The sea cucumber genome provides insights into morphological evolution and visceral regeneration.</title>
        <authorList>
            <person name="Zhang X."/>
            <person name="Sun L."/>
            <person name="Yuan J."/>
            <person name="Sun Y."/>
            <person name="Gao Y."/>
            <person name="Zhang L."/>
            <person name="Li S."/>
            <person name="Dai H."/>
            <person name="Hamel J.F."/>
            <person name="Liu C."/>
            <person name="Yu Y."/>
            <person name="Liu S."/>
            <person name="Lin W."/>
            <person name="Guo K."/>
            <person name="Jin S."/>
            <person name="Xu P."/>
            <person name="Storey K.B."/>
            <person name="Huan P."/>
            <person name="Zhang T."/>
            <person name="Zhou Y."/>
            <person name="Zhang J."/>
            <person name="Lin C."/>
            <person name="Li X."/>
            <person name="Xing L."/>
            <person name="Huo D."/>
            <person name="Sun M."/>
            <person name="Wang L."/>
            <person name="Mercier A."/>
            <person name="Li F."/>
            <person name="Yang H."/>
            <person name="Xiang J."/>
        </authorList>
    </citation>
    <scope>NUCLEOTIDE SEQUENCE [LARGE SCALE GENOMIC DNA]</scope>
    <source>
        <strain evidence="10">Shaxun</strain>
        <tissue evidence="10">Muscle</tissue>
    </source>
</reference>
<keyword evidence="7 9" id="KW-0496">Mitochondrion</keyword>
<organism evidence="10 11">
    <name type="scientific">Stichopus japonicus</name>
    <name type="common">Sea cucumber</name>
    <dbReference type="NCBI Taxonomy" id="307972"/>
    <lineage>
        <taxon>Eukaryota</taxon>
        <taxon>Metazoa</taxon>
        <taxon>Echinodermata</taxon>
        <taxon>Eleutherozoa</taxon>
        <taxon>Echinozoa</taxon>
        <taxon>Holothuroidea</taxon>
        <taxon>Aspidochirotacea</taxon>
        <taxon>Aspidochirotida</taxon>
        <taxon>Stichopodidae</taxon>
        <taxon>Apostichopus</taxon>
    </lineage>
</organism>
<keyword evidence="4 9" id="KW-0375">Hydrogen ion transport</keyword>
<keyword evidence="5 9" id="KW-0999">Mitochondrion inner membrane</keyword>
<dbReference type="Proteomes" id="UP000230750">
    <property type="component" value="Unassembled WGS sequence"/>
</dbReference>
<accession>A0A2G8JJN2</accession>
<evidence type="ECO:0000256" key="1">
    <source>
        <dbReference type="ARBA" id="ARBA00007479"/>
    </source>
</evidence>
<dbReference type="Pfam" id="PF05405">
    <property type="entry name" value="Mt_ATP-synt_B"/>
    <property type="match status" value="1"/>
</dbReference>
<protein>
    <recommendedName>
        <fullName evidence="9">ATP synthase subunit b</fullName>
    </recommendedName>
</protein>
<proteinExistence type="inferred from homology"/>
<keyword evidence="11" id="KW-1185">Reference proteome</keyword>
<comment type="subcellular location">
    <subcellularLocation>
        <location evidence="9">Mitochondrion</location>
    </subcellularLocation>
    <subcellularLocation>
        <location evidence="9">Mitochondrion inner membrane</location>
    </subcellularLocation>
</comment>
<evidence type="ECO:0000256" key="3">
    <source>
        <dbReference type="ARBA" id="ARBA00022547"/>
    </source>
</evidence>
<evidence type="ECO:0000256" key="5">
    <source>
        <dbReference type="ARBA" id="ARBA00022792"/>
    </source>
</evidence>
<sequence>MQICQVNFLPHFSGAALSNVVLRTAGPSIAAAPKVCLLHTSNQKSMPYKMPEHGGKVRLGFIPEEWLQMFYGKTGVTGPYMFGFGLVMYLINKEIYIFGPETVHATVAIGLLVYTIKKFGPSIAAYADRQREADLVQAYSSKNAELANLAEAIEGEKKEQWRLEGRSHLFDAKRENIQMQLELEYRERLQQVANSVKGRLDYQVDVESLRRRMEQQNMVQWIEENVLKSITPQQETAILDKCLTDLKGLAKA</sequence>
<dbReference type="GO" id="GO:0045259">
    <property type="term" value="C:proton-transporting ATP synthase complex"/>
    <property type="evidence" value="ECO:0007669"/>
    <property type="project" value="UniProtKB-KW"/>
</dbReference>
<dbReference type="Gene3D" id="1.20.5.2210">
    <property type="match status" value="1"/>
</dbReference>
<dbReference type="GO" id="GO:0005743">
    <property type="term" value="C:mitochondrial inner membrane"/>
    <property type="evidence" value="ECO:0007669"/>
    <property type="project" value="UniProtKB-SubCell"/>
</dbReference>
<comment type="function">
    <text evidence="9">Subunit b, of the mitochondrial membrane ATP synthase complex (F(1)F(0) ATP synthase or Complex V) that produces ATP from ADP in the presence of a proton gradient across the membrane which is generated by electron transport complexes of the respiratory chain. ATP synthase complex consist of a soluble F(1) head domain - the catalytic core - and a membrane F(1) domain - the membrane proton channel. These two domains are linked by a central stalk rotating inside the F(1) region and a stationary peripheral stalk. During catalysis, ATP synthesis in the catalytic domain of F(1) is coupled via a rotary mechanism of the central stalk subunits to proton translocation. In vivo, can only synthesize ATP although its ATP hydrolase activity can be activated artificially in vitro. Part of the complex F(0) domain. Part of the complex F(0) domain and the peripheric stalk, which acts as a stator to hold the catalytic alpha(3)beta(3) subcomplex and subunit a/ATP6 static relative to the rotary elements.</text>
</comment>
<dbReference type="InterPro" id="IPR008688">
    <property type="entry name" value="ATP_synth_Bsub_B/MI25"/>
</dbReference>
<keyword evidence="6 9" id="KW-0406">Ion transport</keyword>
<keyword evidence="3 9" id="KW-0138">CF(0)</keyword>
<evidence type="ECO:0000313" key="11">
    <source>
        <dbReference type="Proteomes" id="UP000230750"/>
    </source>
</evidence>
<dbReference type="OrthoDB" id="67388at2759"/>
<dbReference type="GO" id="GO:0046933">
    <property type="term" value="F:proton-transporting ATP synthase activity, rotational mechanism"/>
    <property type="evidence" value="ECO:0007669"/>
    <property type="project" value="TreeGrafter"/>
</dbReference>
<gene>
    <name evidence="10" type="ORF">BSL78_27235</name>
</gene>
<dbReference type="STRING" id="307972.A0A2G8JJN2"/>
<dbReference type="SUPFAM" id="SSF161060">
    <property type="entry name" value="ATP synthase B chain-like"/>
    <property type="match status" value="1"/>
</dbReference>
<keyword evidence="2 9" id="KW-0813">Transport</keyword>
<keyword evidence="8 9" id="KW-0472">Membrane</keyword>
<evidence type="ECO:0000256" key="8">
    <source>
        <dbReference type="ARBA" id="ARBA00023136"/>
    </source>
</evidence>
<dbReference type="PANTHER" id="PTHR12733:SF3">
    <property type="entry name" value="ATP SYNTHASE F(0) COMPLEX SUBUNIT B1, MITOCHONDRIAL"/>
    <property type="match status" value="1"/>
</dbReference>
<comment type="caution">
    <text evidence="10">The sequence shown here is derived from an EMBL/GenBank/DDBJ whole genome shotgun (WGS) entry which is preliminary data.</text>
</comment>
<comment type="similarity">
    <text evidence="1 9">Belongs to the eukaryotic ATPase B chain family.</text>
</comment>
<dbReference type="InterPro" id="IPR013837">
    <property type="entry name" value="ATP_synth_F0_suB"/>
</dbReference>
<dbReference type="AlphaFoldDB" id="A0A2G8JJN2"/>
<evidence type="ECO:0000256" key="7">
    <source>
        <dbReference type="ARBA" id="ARBA00023128"/>
    </source>
</evidence>
<dbReference type="EMBL" id="MRZV01001784">
    <property type="protein sequence ID" value="PIK35930.1"/>
    <property type="molecule type" value="Genomic_DNA"/>
</dbReference>